<name>A0A1T4N438_9FIRM</name>
<dbReference type="EMBL" id="FUWV01000009">
    <property type="protein sequence ID" value="SJZ74130.1"/>
    <property type="molecule type" value="Genomic_DNA"/>
</dbReference>
<protein>
    <submittedName>
        <fullName evidence="1">Uncharacterized protein</fullName>
    </submittedName>
</protein>
<dbReference type="AlphaFoldDB" id="A0A1T4N438"/>
<evidence type="ECO:0000313" key="2">
    <source>
        <dbReference type="Proteomes" id="UP000196365"/>
    </source>
</evidence>
<reference evidence="1 2" key="1">
    <citation type="submission" date="2017-02" db="EMBL/GenBank/DDBJ databases">
        <authorList>
            <person name="Peterson S.W."/>
        </authorList>
    </citation>
    <scope>NUCLEOTIDE SEQUENCE [LARGE SCALE GENOMIC DNA]</scope>
    <source>
        <strain evidence="1 2">DSM 15102</strain>
    </source>
</reference>
<gene>
    <name evidence="1" type="ORF">SAMN02745973_01555</name>
</gene>
<sequence>MKKLIGFFDAINEDYLKTVGKYGLFRISFYTWYVIVKWGRLSSKLEKYLGQAENILIDAFKIATEKYLNDGDYLWLYGYLISVFPEHFLSVYSDYLKAEYTGKQMLNVASQMQYTLAIIFNEKFLEKDVLENGKKDLENMLDKSTEAYDYFIRRIQ</sequence>
<dbReference type="RefSeq" id="WP_242960271.1">
    <property type="nucleotide sequence ID" value="NZ_FUWV01000009.1"/>
</dbReference>
<dbReference type="Proteomes" id="UP000196365">
    <property type="component" value="Unassembled WGS sequence"/>
</dbReference>
<organism evidence="1 2">
    <name type="scientific">Garciella nitratireducens DSM 15102</name>
    <dbReference type="NCBI Taxonomy" id="1121911"/>
    <lineage>
        <taxon>Bacteria</taxon>
        <taxon>Bacillati</taxon>
        <taxon>Bacillota</taxon>
        <taxon>Clostridia</taxon>
        <taxon>Eubacteriales</taxon>
        <taxon>Eubacteriaceae</taxon>
        <taxon>Garciella</taxon>
    </lineage>
</organism>
<proteinExistence type="predicted"/>
<keyword evidence="2" id="KW-1185">Reference proteome</keyword>
<evidence type="ECO:0000313" key="1">
    <source>
        <dbReference type="EMBL" id="SJZ74130.1"/>
    </source>
</evidence>
<accession>A0A1T4N438</accession>